<feature type="binding site" evidence="11">
    <location>
        <position position="14"/>
    </location>
    <ligand>
        <name>[4Fe-4S] cluster</name>
        <dbReference type="ChEBI" id="CHEBI:49883"/>
    </ligand>
</feature>
<evidence type="ECO:0000313" key="13">
    <source>
        <dbReference type="EMBL" id="MPY31557.1"/>
    </source>
</evidence>
<keyword evidence="6 11" id="KW-0411">Iron-sulfur</keyword>
<evidence type="ECO:0000256" key="9">
    <source>
        <dbReference type="ARBA" id="ARBA00023157"/>
    </source>
</evidence>
<dbReference type="Pfam" id="PF02467">
    <property type="entry name" value="Whib"/>
    <property type="match status" value="1"/>
</dbReference>
<dbReference type="GO" id="GO:0051539">
    <property type="term" value="F:4 iron, 4 sulfur cluster binding"/>
    <property type="evidence" value="ECO:0007669"/>
    <property type="project" value="UniProtKB-UniRule"/>
</dbReference>
<dbReference type="PROSITE" id="PS51674">
    <property type="entry name" value="4FE4S_WBL"/>
    <property type="match status" value="1"/>
</dbReference>
<proteinExistence type="inferred from homology"/>
<feature type="domain" description="4Fe-4S Wbl-type" evidence="12">
    <location>
        <begin position="13"/>
        <end position="69"/>
    </location>
</feature>
<dbReference type="RefSeq" id="WP_152886357.1">
    <property type="nucleotide sequence ID" value="NZ_VJZD01000028.1"/>
</dbReference>
<keyword evidence="3 11" id="KW-0004">4Fe-4S</keyword>
<dbReference type="GO" id="GO:0035731">
    <property type="term" value="F:dinitrosyl-iron complex binding"/>
    <property type="evidence" value="ECO:0007669"/>
    <property type="project" value="UniProtKB-UniRule"/>
</dbReference>
<keyword evidence="10 11" id="KW-0804">Transcription</keyword>
<accession>A0A5N8V8Q9</accession>
<dbReference type="EMBL" id="VJZD01000028">
    <property type="protein sequence ID" value="MPY31557.1"/>
    <property type="molecule type" value="Genomic_DNA"/>
</dbReference>
<comment type="similarity">
    <text evidence="2 11">Belongs to the WhiB family.</text>
</comment>
<feature type="binding site" evidence="11">
    <location>
        <position position="39"/>
    </location>
    <ligand>
        <name>[4Fe-4S] cluster</name>
        <dbReference type="ChEBI" id="CHEBI:49883"/>
    </ligand>
</feature>
<keyword evidence="9 11" id="KW-1015">Disulfide bond</keyword>
<dbReference type="GO" id="GO:0005737">
    <property type="term" value="C:cytoplasm"/>
    <property type="evidence" value="ECO:0007669"/>
    <property type="project" value="UniProtKB-SubCell"/>
</dbReference>
<keyword evidence="11" id="KW-0963">Cytoplasm</keyword>
<dbReference type="GO" id="GO:0045892">
    <property type="term" value="P:negative regulation of DNA-templated transcription"/>
    <property type="evidence" value="ECO:0007669"/>
    <property type="project" value="TreeGrafter"/>
</dbReference>
<feature type="binding site" evidence="11">
    <location>
        <position position="45"/>
    </location>
    <ligand>
        <name>[4Fe-4S] cluster</name>
        <dbReference type="ChEBI" id="CHEBI:49883"/>
    </ligand>
</feature>
<comment type="PTM">
    <text evidence="11">The Fe-S cluster can be nitrosylated by nitric oxide (NO).</text>
</comment>
<organism evidence="13 14">
    <name type="scientific">Streptomyces adustus</name>
    <dbReference type="NCBI Taxonomy" id="1609272"/>
    <lineage>
        <taxon>Bacteria</taxon>
        <taxon>Bacillati</taxon>
        <taxon>Actinomycetota</taxon>
        <taxon>Actinomycetes</taxon>
        <taxon>Kitasatosporales</taxon>
        <taxon>Streptomycetaceae</taxon>
        <taxon>Streptomyces</taxon>
    </lineage>
</organism>
<dbReference type="GO" id="GO:0045454">
    <property type="term" value="P:cell redox homeostasis"/>
    <property type="evidence" value="ECO:0007669"/>
    <property type="project" value="TreeGrafter"/>
</dbReference>
<sequence>MTTSEVDWTARAVCRSADPDELFVEGAAQNRAKAVCSACPVRTECLAHALDNRIEHGVWGGMTERERRSLLRRRPTVTSWRGLLEAARAEHRRNSGQCETEHRLDETG</sequence>
<keyword evidence="14" id="KW-1185">Reference proteome</keyword>
<dbReference type="InterPro" id="IPR003482">
    <property type="entry name" value="Whib"/>
</dbReference>
<dbReference type="OrthoDB" id="4228525at2"/>
<evidence type="ECO:0000256" key="1">
    <source>
        <dbReference type="ARBA" id="ARBA00004496"/>
    </source>
</evidence>
<evidence type="ECO:0000256" key="10">
    <source>
        <dbReference type="ARBA" id="ARBA00023163"/>
    </source>
</evidence>
<protein>
    <recommendedName>
        <fullName evidence="11">Transcriptional regulator WhiB</fullName>
    </recommendedName>
</protein>
<name>A0A5N8V8Q9_9ACTN</name>
<evidence type="ECO:0000256" key="2">
    <source>
        <dbReference type="ARBA" id="ARBA00006597"/>
    </source>
</evidence>
<keyword evidence="8 11" id="KW-0238">DNA-binding</keyword>
<comment type="subcellular location">
    <subcellularLocation>
        <location evidence="1 11">Cytoplasm</location>
    </subcellularLocation>
</comment>
<dbReference type="AlphaFoldDB" id="A0A5N8V8Q9"/>
<evidence type="ECO:0000256" key="11">
    <source>
        <dbReference type="HAMAP-Rule" id="MF_01479"/>
    </source>
</evidence>
<evidence type="ECO:0000256" key="4">
    <source>
        <dbReference type="ARBA" id="ARBA00022723"/>
    </source>
</evidence>
<comment type="caution">
    <text evidence="13">The sequence shown here is derived from an EMBL/GenBank/DDBJ whole genome shotgun (WGS) entry which is preliminary data.</text>
</comment>
<reference evidence="13 14" key="1">
    <citation type="submission" date="2019-07" db="EMBL/GenBank/DDBJ databases">
        <title>New species of Amycolatopsis and Streptomyces.</title>
        <authorList>
            <person name="Duangmal K."/>
            <person name="Teo W.F.A."/>
            <person name="Lipun K."/>
        </authorList>
    </citation>
    <scope>NUCLEOTIDE SEQUENCE [LARGE SCALE GENOMIC DNA]</scope>
    <source>
        <strain evidence="13 14">NBRC 109810</strain>
    </source>
</reference>
<dbReference type="GO" id="GO:0047134">
    <property type="term" value="F:protein-disulfide reductase [NAD(P)H] activity"/>
    <property type="evidence" value="ECO:0007669"/>
    <property type="project" value="TreeGrafter"/>
</dbReference>
<gene>
    <name evidence="11" type="primary">whiB</name>
    <name evidence="13" type="ORF">FNH09_09770</name>
</gene>
<keyword evidence="4 11" id="KW-0479">Metal-binding</keyword>
<comment type="cofactor">
    <cofactor evidence="11">
        <name>[4Fe-4S] cluster</name>
        <dbReference type="ChEBI" id="CHEBI:49883"/>
    </cofactor>
    <text evidence="11">Binds 1 [4Fe-4S] cluster per subunit. Following nitrosylation of the [4Fe-4S] cluster binds 1 [4Fe-8(NO)] cluster per subunit.</text>
</comment>
<keyword evidence="5 11" id="KW-0408">Iron</keyword>
<evidence type="ECO:0000259" key="12">
    <source>
        <dbReference type="PROSITE" id="PS51674"/>
    </source>
</evidence>
<evidence type="ECO:0000256" key="5">
    <source>
        <dbReference type="ARBA" id="ARBA00023004"/>
    </source>
</evidence>
<dbReference type="GO" id="GO:0003677">
    <property type="term" value="F:DNA binding"/>
    <property type="evidence" value="ECO:0007669"/>
    <property type="project" value="UniProtKB-UniRule"/>
</dbReference>
<evidence type="ECO:0000313" key="14">
    <source>
        <dbReference type="Proteomes" id="UP000325849"/>
    </source>
</evidence>
<keyword evidence="7 11" id="KW-0805">Transcription regulation</keyword>
<evidence type="ECO:0000256" key="6">
    <source>
        <dbReference type="ARBA" id="ARBA00023014"/>
    </source>
</evidence>
<evidence type="ECO:0000256" key="3">
    <source>
        <dbReference type="ARBA" id="ARBA00022485"/>
    </source>
</evidence>
<comment type="function">
    <text evidence="11">Acts as a transcriptional regulator. Probably redox-responsive. The apo- but not holo-form probably binds DNA.</text>
</comment>
<dbReference type="PANTHER" id="PTHR38839:SF7">
    <property type="entry name" value="TRANSCRIPTIONAL REGULATOR WHIB4"/>
    <property type="match status" value="1"/>
</dbReference>
<evidence type="ECO:0000256" key="7">
    <source>
        <dbReference type="ARBA" id="ARBA00023015"/>
    </source>
</evidence>
<dbReference type="Proteomes" id="UP000325849">
    <property type="component" value="Unassembled WGS sequence"/>
</dbReference>
<dbReference type="InterPro" id="IPR034768">
    <property type="entry name" value="4FE4S_WBL"/>
</dbReference>
<dbReference type="PANTHER" id="PTHR38839">
    <property type="entry name" value="TRANSCRIPTIONAL REGULATOR WHID-RELATED"/>
    <property type="match status" value="1"/>
</dbReference>
<evidence type="ECO:0000256" key="8">
    <source>
        <dbReference type="ARBA" id="ARBA00023125"/>
    </source>
</evidence>
<dbReference type="GO" id="GO:0046872">
    <property type="term" value="F:metal ion binding"/>
    <property type="evidence" value="ECO:0007669"/>
    <property type="project" value="UniProtKB-KW"/>
</dbReference>
<comment type="PTM">
    <text evidence="11">Upon Fe-S cluster removal intramolecular disulfide bonds are formed.</text>
</comment>
<feature type="binding site" evidence="11">
    <location>
        <position position="36"/>
    </location>
    <ligand>
        <name>[4Fe-4S] cluster</name>
        <dbReference type="ChEBI" id="CHEBI:49883"/>
    </ligand>
</feature>
<dbReference type="HAMAP" id="MF_01479">
    <property type="entry name" value="WhiB"/>
    <property type="match status" value="1"/>
</dbReference>